<reference evidence="4" key="1">
    <citation type="submission" date="2020-12" db="EMBL/GenBank/DDBJ databases">
        <title>Genomic characterization of non-nitrogen-fixing Frankia strains.</title>
        <authorList>
            <person name="Carlos-Shanley C."/>
            <person name="Guerra T."/>
            <person name="Hahn D."/>
        </authorList>
    </citation>
    <scope>NUCLEOTIDE SEQUENCE</scope>
    <source>
        <strain evidence="4">CN6</strain>
    </source>
</reference>
<dbReference type="Pfam" id="PF00226">
    <property type="entry name" value="DnaJ"/>
    <property type="match status" value="1"/>
</dbReference>
<protein>
    <submittedName>
        <fullName evidence="4">J domain-containing protein</fullName>
    </submittedName>
</protein>
<dbReference type="PANTHER" id="PTHR24074">
    <property type="entry name" value="CO-CHAPERONE PROTEIN DJLA"/>
    <property type="match status" value="1"/>
</dbReference>
<dbReference type="PROSITE" id="PS50076">
    <property type="entry name" value="DNAJ_2"/>
    <property type="match status" value="1"/>
</dbReference>
<dbReference type="Gene3D" id="1.10.287.110">
    <property type="entry name" value="DnaJ domain"/>
    <property type="match status" value="1"/>
</dbReference>
<dbReference type="AlphaFoldDB" id="A0A937RDZ9"/>
<feature type="compositionally biased region" description="Polar residues" evidence="1">
    <location>
        <begin position="146"/>
        <end position="156"/>
    </location>
</feature>
<dbReference type="SMART" id="SM00271">
    <property type="entry name" value="DnaJ"/>
    <property type="match status" value="1"/>
</dbReference>
<dbReference type="RefSeq" id="WP_203004683.1">
    <property type="nucleotide sequence ID" value="NZ_JADWYU010000088.1"/>
</dbReference>
<evidence type="ECO:0000259" key="3">
    <source>
        <dbReference type="PROSITE" id="PS50076"/>
    </source>
</evidence>
<dbReference type="EMBL" id="JAEACQ010000156">
    <property type="protein sequence ID" value="MBL7627124.1"/>
    <property type="molecule type" value="Genomic_DNA"/>
</dbReference>
<dbReference type="Proteomes" id="UP000604475">
    <property type="component" value="Unassembled WGS sequence"/>
</dbReference>
<feature type="transmembrane region" description="Helical" evidence="2">
    <location>
        <begin position="325"/>
        <end position="348"/>
    </location>
</feature>
<evidence type="ECO:0000313" key="5">
    <source>
        <dbReference type="Proteomes" id="UP000604475"/>
    </source>
</evidence>
<accession>A0A937RDZ9</accession>
<evidence type="ECO:0000256" key="1">
    <source>
        <dbReference type="SAM" id="MobiDB-lite"/>
    </source>
</evidence>
<feature type="transmembrane region" description="Helical" evidence="2">
    <location>
        <begin position="250"/>
        <end position="270"/>
    </location>
</feature>
<evidence type="ECO:0000256" key="2">
    <source>
        <dbReference type="SAM" id="Phobius"/>
    </source>
</evidence>
<sequence>MNTLSRLLRELSDDDSQEFLDACRRLGIPRNTVLNPYQVLRAPEDASPQVIKKAWRRRAQEFHPDRAGRHDSAATRIMQLLSAAHLILTKHREEYDAISARRDIGSLGADEDLSATAAHDPADTAEPSESEAGGLWASYGRPYSGPRQTTTREATAPTYSSGGWGYGYNQYEYSRGNHHAGYRYRGLHWVPTGAPGMGYWSYFPSDTRAHYAPYYRPHPSAWARPASSWQRRLRPAMALYSRVRATGDRLFFLSAPFWLYGMFIACYLTLEIYYRANATQVLATPSHYLRIGYGAVVLLAAVVLAPVCGKIAVLIARDRSRPAYLAWDLAITSSALLVALWGIFAMFLKVADHRLWYSYGFPSLGWPVFFP</sequence>
<dbReference type="CDD" id="cd06257">
    <property type="entry name" value="DnaJ"/>
    <property type="match status" value="1"/>
</dbReference>
<keyword evidence="2" id="KW-0472">Membrane</keyword>
<proteinExistence type="predicted"/>
<feature type="transmembrane region" description="Helical" evidence="2">
    <location>
        <begin position="290"/>
        <end position="313"/>
    </location>
</feature>
<name>A0A937RDZ9_9ACTN</name>
<keyword evidence="2" id="KW-0812">Transmembrane</keyword>
<dbReference type="InterPro" id="IPR001623">
    <property type="entry name" value="DnaJ_domain"/>
</dbReference>
<dbReference type="SUPFAM" id="SSF46565">
    <property type="entry name" value="Chaperone J-domain"/>
    <property type="match status" value="1"/>
</dbReference>
<comment type="caution">
    <text evidence="4">The sequence shown here is derived from an EMBL/GenBank/DDBJ whole genome shotgun (WGS) entry which is preliminary data.</text>
</comment>
<keyword evidence="2" id="KW-1133">Transmembrane helix</keyword>
<dbReference type="InterPro" id="IPR050817">
    <property type="entry name" value="DjlA_DnaK_co-chaperone"/>
</dbReference>
<dbReference type="InterPro" id="IPR036869">
    <property type="entry name" value="J_dom_sf"/>
</dbReference>
<evidence type="ECO:0000313" key="4">
    <source>
        <dbReference type="EMBL" id="MBL7627124.1"/>
    </source>
</evidence>
<organism evidence="4 5">
    <name type="scientific">Frankia nepalensis</name>
    <dbReference type="NCBI Taxonomy" id="1836974"/>
    <lineage>
        <taxon>Bacteria</taxon>
        <taxon>Bacillati</taxon>
        <taxon>Actinomycetota</taxon>
        <taxon>Actinomycetes</taxon>
        <taxon>Frankiales</taxon>
        <taxon>Frankiaceae</taxon>
        <taxon>Frankia</taxon>
    </lineage>
</organism>
<keyword evidence="5" id="KW-1185">Reference proteome</keyword>
<feature type="domain" description="J" evidence="3">
    <location>
        <begin position="35"/>
        <end position="99"/>
    </location>
</feature>
<gene>
    <name evidence="4" type="ORF">I7412_08075</name>
</gene>
<feature type="region of interest" description="Disordered" evidence="1">
    <location>
        <begin position="118"/>
        <end position="156"/>
    </location>
</feature>